<feature type="domain" description="HTH gntR-type" evidence="4">
    <location>
        <begin position="12"/>
        <end position="79"/>
    </location>
</feature>
<dbReference type="SUPFAM" id="SSF46785">
    <property type="entry name" value="Winged helix' DNA-binding domain"/>
    <property type="match status" value="1"/>
</dbReference>
<dbReference type="InterPro" id="IPR036390">
    <property type="entry name" value="WH_DNA-bd_sf"/>
</dbReference>
<dbReference type="InterPro" id="IPR000524">
    <property type="entry name" value="Tscrpt_reg_HTH_GntR"/>
</dbReference>
<keyword evidence="2" id="KW-0238">DNA-binding</keyword>
<dbReference type="RefSeq" id="WP_188683035.1">
    <property type="nucleotide sequence ID" value="NZ_BMKX01000001.1"/>
</dbReference>
<dbReference type="Proteomes" id="UP000606115">
    <property type="component" value="Unassembled WGS sequence"/>
</dbReference>
<evidence type="ECO:0000313" key="6">
    <source>
        <dbReference type="Proteomes" id="UP000606115"/>
    </source>
</evidence>
<evidence type="ECO:0000256" key="3">
    <source>
        <dbReference type="ARBA" id="ARBA00023163"/>
    </source>
</evidence>
<dbReference type="InterPro" id="IPR036388">
    <property type="entry name" value="WH-like_DNA-bd_sf"/>
</dbReference>
<dbReference type="Pfam" id="PF00392">
    <property type="entry name" value="GntR"/>
    <property type="match status" value="1"/>
</dbReference>
<dbReference type="PROSITE" id="PS50949">
    <property type="entry name" value="HTH_GNTR"/>
    <property type="match status" value="1"/>
</dbReference>
<dbReference type="PANTHER" id="PTHR43537:SF5">
    <property type="entry name" value="UXU OPERON TRANSCRIPTIONAL REGULATOR"/>
    <property type="match status" value="1"/>
</dbReference>
<evidence type="ECO:0000256" key="2">
    <source>
        <dbReference type="ARBA" id="ARBA00023125"/>
    </source>
</evidence>
<accession>A0ABQ2D5T8</accession>
<name>A0ABQ2D5T8_9MICC</name>
<keyword evidence="6" id="KW-1185">Reference proteome</keyword>
<dbReference type="EMBL" id="BMKX01000001">
    <property type="protein sequence ID" value="GGJ47000.1"/>
    <property type="molecule type" value="Genomic_DNA"/>
</dbReference>
<dbReference type="Gene3D" id="1.20.120.530">
    <property type="entry name" value="GntR ligand-binding domain-like"/>
    <property type="match status" value="1"/>
</dbReference>
<dbReference type="Pfam" id="PF07729">
    <property type="entry name" value="FCD"/>
    <property type="match status" value="1"/>
</dbReference>
<dbReference type="PANTHER" id="PTHR43537">
    <property type="entry name" value="TRANSCRIPTIONAL REGULATOR, GNTR FAMILY"/>
    <property type="match status" value="1"/>
</dbReference>
<evidence type="ECO:0000313" key="5">
    <source>
        <dbReference type="EMBL" id="GGJ47000.1"/>
    </source>
</evidence>
<keyword evidence="3" id="KW-0804">Transcription</keyword>
<dbReference type="Gene3D" id="1.10.10.10">
    <property type="entry name" value="Winged helix-like DNA-binding domain superfamily/Winged helix DNA-binding domain"/>
    <property type="match status" value="1"/>
</dbReference>
<dbReference type="InterPro" id="IPR011711">
    <property type="entry name" value="GntR_C"/>
</dbReference>
<evidence type="ECO:0000259" key="4">
    <source>
        <dbReference type="PROSITE" id="PS50949"/>
    </source>
</evidence>
<dbReference type="SUPFAM" id="SSF48008">
    <property type="entry name" value="GntR ligand-binding domain-like"/>
    <property type="match status" value="1"/>
</dbReference>
<proteinExistence type="predicted"/>
<gene>
    <name evidence="5" type="ORF">GCM10007173_01990</name>
</gene>
<protein>
    <submittedName>
        <fullName evidence="5">GntR family transcriptional regulator</fullName>
    </submittedName>
</protein>
<dbReference type="CDD" id="cd07377">
    <property type="entry name" value="WHTH_GntR"/>
    <property type="match status" value="1"/>
</dbReference>
<keyword evidence="1" id="KW-0805">Transcription regulation</keyword>
<dbReference type="SMART" id="SM00895">
    <property type="entry name" value="FCD"/>
    <property type="match status" value="1"/>
</dbReference>
<reference evidence="6" key="1">
    <citation type="journal article" date="2019" name="Int. J. Syst. Evol. Microbiol.">
        <title>The Global Catalogue of Microorganisms (GCM) 10K type strain sequencing project: providing services to taxonomists for standard genome sequencing and annotation.</title>
        <authorList>
            <consortium name="The Broad Institute Genomics Platform"/>
            <consortium name="The Broad Institute Genome Sequencing Center for Infectious Disease"/>
            <person name="Wu L."/>
            <person name="Ma J."/>
        </authorList>
    </citation>
    <scope>NUCLEOTIDE SEQUENCE [LARGE SCALE GENOMIC DNA]</scope>
    <source>
        <strain evidence="6">CGMCC 1.3685</strain>
    </source>
</reference>
<sequence length="219" mass="24305">MTTTAQLVSSSESLAERAYLVLRDRLIMMDIAPGDPINEGQLVEELGIGRTPLREALKRLEVDHLVQSYPRRGTFATRVDITELAAITEVRKALEPLAAQKAANLRGGTARTQMQATAQTVGSLGSHTARRELMENDLEVHRLIYRAAGNHHLEETLIRLDNLATRIWCMALDRLPTVEEHISEHASLLQVILDGDAPAAKELALEHIVHFEESVRAVL</sequence>
<dbReference type="InterPro" id="IPR008920">
    <property type="entry name" value="TF_FadR/GntR_C"/>
</dbReference>
<dbReference type="GeneID" id="303302616"/>
<dbReference type="SMART" id="SM00345">
    <property type="entry name" value="HTH_GNTR"/>
    <property type="match status" value="1"/>
</dbReference>
<organism evidence="5 6">
    <name type="scientific">Glutamicibacter ardleyensis</name>
    <dbReference type="NCBI Taxonomy" id="225894"/>
    <lineage>
        <taxon>Bacteria</taxon>
        <taxon>Bacillati</taxon>
        <taxon>Actinomycetota</taxon>
        <taxon>Actinomycetes</taxon>
        <taxon>Micrococcales</taxon>
        <taxon>Micrococcaceae</taxon>
        <taxon>Glutamicibacter</taxon>
    </lineage>
</organism>
<evidence type="ECO:0000256" key="1">
    <source>
        <dbReference type="ARBA" id="ARBA00023015"/>
    </source>
</evidence>
<comment type="caution">
    <text evidence="5">The sequence shown here is derived from an EMBL/GenBank/DDBJ whole genome shotgun (WGS) entry which is preliminary data.</text>
</comment>